<reference evidence="1" key="1">
    <citation type="submission" date="2018-06" db="EMBL/GenBank/DDBJ databases">
        <authorList>
            <consortium name="Pathogen Informatics"/>
            <person name="Doyle S."/>
        </authorList>
    </citation>
    <scope>NUCLEOTIDE SEQUENCE [LARGE SCALE GENOMIC DNA]</scope>
    <source>
        <strain evidence="1">NCTC11421</strain>
    </source>
</reference>
<dbReference type="EMBL" id="UGRI01000001">
    <property type="protein sequence ID" value="SUA24016.1"/>
    <property type="molecule type" value="Genomic_DNA"/>
</dbReference>
<name>A0A378VZQ5_NEIGO</name>
<sequence length="46" mass="5078">MGTDRFGLRPILFLGIVPTDDFETETGIITVLGIADLKLVTFPDRL</sequence>
<organism evidence="1">
    <name type="scientific">Neisseria gonorrhoeae</name>
    <dbReference type="NCBI Taxonomy" id="485"/>
    <lineage>
        <taxon>Bacteria</taxon>
        <taxon>Pseudomonadati</taxon>
        <taxon>Pseudomonadota</taxon>
        <taxon>Betaproteobacteria</taxon>
        <taxon>Neisseriales</taxon>
        <taxon>Neisseriaceae</taxon>
        <taxon>Neisseria</taxon>
    </lineage>
</organism>
<gene>
    <name evidence="1" type="ORF">NCTC11421_02006</name>
</gene>
<protein>
    <submittedName>
        <fullName evidence="1">Uncharacterized protein</fullName>
    </submittedName>
</protein>
<evidence type="ECO:0000313" key="1">
    <source>
        <dbReference type="EMBL" id="SUA24016.1"/>
    </source>
</evidence>
<proteinExistence type="predicted"/>
<accession>A0A378VZQ5</accession>
<dbReference type="AlphaFoldDB" id="A0A378VZQ5"/>